<dbReference type="AlphaFoldDB" id="A0A7C5P929"/>
<dbReference type="GO" id="GO:0016787">
    <property type="term" value="F:hydrolase activity"/>
    <property type="evidence" value="ECO:0007669"/>
    <property type="project" value="UniProtKB-KW"/>
</dbReference>
<dbReference type="GO" id="GO:0000166">
    <property type="term" value="F:nucleotide binding"/>
    <property type="evidence" value="ECO:0007669"/>
    <property type="project" value="UniProtKB-KW"/>
</dbReference>
<gene>
    <name evidence="7" type="ORF">ENL40_04560</name>
</gene>
<evidence type="ECO:0000256" key="2">
    <source>
        <dbReference type="ARBA" id="ARBA00022649"/>
    </source>
</evidence>
<evidence type="ECO:0000256" key="4">
    <source>
        <dbReference type="ARBA" id="ARBA00022741"/>
    </source>
</evidence>
<keyword evidence="5" id="KW-0378">Hydrolase</keyword>
<protein>
    <submittedName>
        <fullName evidence="7">DUF86 domain-containing protein</fullName>
    </submittedName>
</protein>
<reference evidence="7" key="1">
    <citation type="journal article" date="2020" name="mSystems">
        <title>Genome- and Community-Level Interaction Insights into Carbon Utilization and Element Cycling Functions of Hydrothermarchaeota in Hydrothermal Sediment.</title>
        <authorList>
            <person name="Zhou Z."/>
            <person name="Liu Y."/>
            <person name="Xu W."/>
            <person name="Pan J."/>
            <person name="Luo Z.H."/>
            <person name="Li M."/>
        </authorList>
    </citation>
    <scope>NUCLEOTIDE SEQUENCE [LARGE SCALE GENOMIC DNA]</scope>
    <source>
        <strain evidence="7">HyVt-93</strain>
    </source>
</reference>
<dbReference type="InterPro" id="IPR008201">
    <property type="entry name" value="HepT-like"/>
</dbReference>
<evidence type="ECO:0000313" key="7">
    <source>
        <dbReference type="EMBL" id="HHI00730.1"/>
    </source>
</evidence>
<dbReference type="PANTHER" id="PTHR34139">
    <property type="entry name" value="UPF0331 PROTEIN MJ0127"/>
    <property type="match status" value="1"/>
</dbReference>
<keyword evidence="4" id="KW-0547">Nucleotide-binding</keyword>
<dbReference type="GO" id="GO:0004540">
    <property type="term" value="F:RNA nuclease activity"/>
    <property type="evidence" value="ECO:0007669"/>
    <property type="project" value="InterPro"/>
</dbReference>
<name>A0A7C5P929_THELI</name>
<comment type="caution">
    <text evidence="7">The sequence shown here is derived from an EMBL/GenBank/DDBJ whole genome shotgun (WGS) entry which is preliminary data.</text>
</comment>
<evidence type="ECO:0000256" key="1">
    <source>
        <dbReference type="ARBA" id="ARBA00022553"/>
    </source>
</evidence>
<proteinExistence type="inferred from homology"/>
<accession>A0A7C5P929</accession>
<dbReference type="EMBL" id="DRTU01000192">
    <property type="protein sequence ID" value="HHI00730.1"/>
    <property type="molecule type" value="Genomic_DNA"/>
</dbReference>
<evidence type="ECO:0000256" key="5">
    <source>
        <dbReference type="ARBA" id="ARBA00022801"/>
    </source>
</evidence>
<sequence>MSKRTYVDYIKDIISELERIEKFVGNMSYEEFINDEKTIYAVERCFEVIGEAVKNIPDEIRNKYPEVPWKRIAGMRNKLIHEYFGVDYDILWETIKRRVPELKPIMYKLLKDFEESD</sequence>
<dbReference type="PANTHER" id="PTHR34139:SF1">
    <property type="entry name" value="RNASE MJ1380-RELATED"/>
    <property type="match status" value="1"/>
</dbReference>
<dbReference type="GO" id="GO:0110001">
    <property type="term" value="C:toxin-antitoxin complex"/>
    <property type="evidence" value="ECO:0007669"/>
    <property type="project" value="InterPro"/>
</dbReference>
<comment type="similarity">
    <text evidence="6">Belongs to the HepT RNase toxin family.</text>
</comment>
<evidence type="ECO:0000256" key="3">
    <source>
        <dbReference type="ARBA" id="ARBA00022722"/>
    </source>
</evidence>
<keyword evidence="1" id="KW-0597">Phosphoprotein</keyword>
<keyword evidence="3" id="KW-0540">Nuclease</keyword>
<keyword evidence="2" id="KW-1277">Toxin-antitoxin system</keyword>
<dbReference type="Proteomes" id="UP000886217">
    <property type="component" value="Unassembled WGS sequence"/>
</dbReference>
<evidence type="ECO:0000256" key="6">
    <source>
        <dbReference type="ARBA" id="ARBA00024207"/>
    </source>
</evidence>
<dbReference type="InterPro" id="IPR051813">
    <property type="entry name" value="HepT_RNase_toxin"/>
</dbReference>
<dbReference type="Pfam" id="PF01934">
    <property type="entry name" value="HepT-like"/>
    <property type="match status" value="1"/>
</dbReference>
<organism evidence="7">
    <name type="scientific">Thermococcus litoralis</name>
    <dbReference type="NCBI Taxonomy" id="2265"/>
    <lineage>
        <taxon>Archaea</taxon>
        <taxon>Methanobacteriati</taxon>
        <taxon>Methanobacteriota</taxon>
        <taxon>Thermococci</taxon>
        <taxon>Thermococcales</taxon>
        <taxon>Thermococcaceae</taxon>
        <taxon>Thermococcus</taxon>
    </lineage>
</organism>
<dbReference type="Gene3D" id="1.20.120.580">
    <property type="entry name" value="bsu32300-like"/>
    <property type="match status" value="1"/>
</dbReference>
<dbReference type="InterPro" id="IPR037038">
    <property type="entry name" value="HepT-like_sf"/>
</dbReference>